<dbReference type="InterPro" id="IPR052394">
    <property type="entry name" value="LRR-containing"/>
</dbReference>
<accession>R7TBN8</accession>
<evidence type="ECO:0000313" key="1">
    <source>
        <dbReference type="EMBL" id="ELT88902.1"/>
    </source>
</evidence>
<dbReference type="SMART" id="SM00368">
    <property type="entry name" value="LRR_RI"/>
    <property type="match status" value="4"/>
</dbReference>
<dbReference type="STRING" id="283909.R7TBN8"/>
<sequence>DEGIALVADCMTKPQVRLQGIILDRCNITPTGVQVLSDSLQQNQSLKILDLARNNVGDGYKALVKLLSVNKTLEELDLAECQISSRGVYCLLDSLRFNKSLFRLCVVKNEMSAMDLSTNTIDILNSSRFLRVLDLSKCNLKDDLLASIHETIKNNPILSVLDVSQNPLLTEKHIVTIIQQSTLKHLNLAVC</sequence>
<organism evidence="1">
    <name type="scientific">Capitella teleta</name>
    <name type="common">Polychaete worm</name>
    <dbReference type="NCBI Taxonomy" id="283909"/>
    <lineage>
        <taxon>Eukaryota</taxon>
        <taxon>Metazoa</taxon>
        <taxon>Spiralia</taxon>
        <taxon>Lophotrochozoa</taxon>
        <taxon>Annelida</taxon>
        <taxon>Polychaeta</taxon>
        <taxon>Sedentaria</taxon>
        <taxon>Scolecida</taxon>
        <taxon>Capitellidae</taxon>
        <taxon>Capitella</taxon>
    </lineage>
</organism>
<gene>
    <name evidence="1" type="ORF">CAPTEDRAFT_65900</name>
</gene>
<reference evidence="3" key="1">
    <citation type="submission" date="2012-12" db="EMBL/GenBank/DDBJ databases">
        <authorList>
            <person name="Hellsten U."/>
            <person name="Grimwood J."/>
            <person name="Chapman J.A."/>
            <person name="Shapiro H."/>
            <person name="Aerts A."/>
            <person name="Otillar R.P."/>
            <person name="Terry A.Y."/>
            <person name="Boore J.L."/>
            <person name="Simakov O."/>
            <person name="Marletaz F."/>
            <person name="Cho S.-J."/>
            <person name="Edsinger-Gonzales E."/>
            <person name="Havlak P."/>
            <person name="Kuo D.-H."/>
            <person name="Larsson T."/>
            <person name="Lv J."/>
            <person name="Arendt D."/>
            <person name="Savage R."/>
            <person name="Osoegawa K."/>
            <person name="de Jong P."/>
            <person name="Lindberg D.R."/>
            <person name="Seaver E.C."/>
            <person name="Weisblat D.A."/>
            <person name="Putnam N.H."/>
            <person name="Grigoriev I.V."/>
            <person name="Rokhsar D.S."/>
        </authorList>
    </citation>
    <scope>NUCLEOTIDE SEQUENCE</scope>
    <source>
        <strain evidence="3">I ESC-2004</strain>
    </source>
</reference>
<keyword evidence="3" id="KW-1185">Reference proteome</keyword>
<reference evidence="1 3" key="2">
    <citation type="journal article" date="2013" name="Nature">
        <title>Insights into bilaterian evolution from three spiralian genomes.</title>
        <authorList>
            <person name="Simakov O."/>
            <person name="Marletaz F."/>
            <person name="Cho S.J."/>
            <person name="Edsinger-Gonzales E."/>
            <person name="Havlak P."/>
            <person name="Hellsten U."/>
            <person name="Kuo D.H."/>
            <person name="Larsson T."/>
            <person name="Lv J."/>
            <person name="Arendt D."/>
            <person name="Savage R."/>
            <person name="Osoegawa K."/>
            <person name="de Jong P."/>
            <person name="Grimwood J."/>
            <person name="Chapman J.A."/>
            <person name="Shapiro H."/>
            <person name="Aerts A."/>
            <person name="Otillar R.P."/>
            <person name="Terry A.Y."/>
            <person name="Boore J.L."/>
            <person name="Grigoriev I.V."/>
            <person name="Lindberg D.R."/>
            <person name="Seaver E.C."/>
            <person name="Weisblat D.A."/>
            <person name="Putnam N.H."/>
            <person name="Rokhsar D.S."/>
        </authorList>
    </citation>
    <scope>NUCLEOTIDE SEQUENCE</scope>
    <source>
        <strain evidence="1 3">I ESC-2004</strain>
    </source>
</reference>
<evidence type="ECO:0000313" key="3">
    <source>
        <dbReference type="Proteomes" id="UP000014760"/>
    </source>
</evidence>
<dbReference type="EMBL" id="KB311628">
    <property type="protein sequence ID" value="ELT88902.1"/>
    <property type="molecule type" value="Genomic_DNA"/>
</dbReference>
<dbReference type="EnsemblMetazoa" id="CapteT65900">
    <property type="protein sequence ID" value="CapteP65900"/>
    <property type="gene ID" value="CapteG65900"/>
</dbReference>
<dbReference type="HOGENOM" id="CLU_1424788_0_0_1"/>
<name>R7TBN8_CAPTE</name>
<evidence type="ECO:0000313" key="2">
    <source>
        <dbReference type="EnsemblMetazoa" id="CapteP65900"/>
    </source>
</evidence>
<dbReference type="OMA" id="YCELQES"/>
<dbReference type="PANTHER" id="PTHR24114:SF2">
    <property type="entry name" value="F-BOX DOMAIN-CONTAINING PROTEIN-RELATED"/>
    <property type="match status" value="1"/>
</dbReference>
<dbReference type="InterPro" id="IPR032675">
    <property type="entry name" value="LRR_dom_sf"/>
</dbReference>
<dbReference type="Proteomes" id="UP000014760">
    <property type="component" value="Unassembled WGS sequence"/>
</dbReference>
<dbReference type="EMBL" id="AMQN01015123">
    <property type="status" value="NOT_ANNOTATED_CDS"/>
    <property type="molecule type" value="Genomic_DNA"/>
</dbReference>
<feature type="non-terminal residue" evidence="1">
    <location>
        <position position="191"/>
    </location>
</feature>
<dbReference type="PANTHER" id="PTHR24114">
    <property type="entry name" value="LEUCINE RICH REPEAT FAMILY PROTEIN"/>
    <property type="match status" value="1"/>
</dbReference>
<reference evidence="2" key="3">
    <citation type="submission" date="2015-06" db="UniProtKB">
        <authorList>
            <consortium name="EnsemblMetazoa"/>
        </authorList>
    </citation>
    <scope>IDENTIFICATION</scope>
</reference>
<dbReference type="Pfam" id="PF13516">
    <property type="entry name" value="LRR_6"/>
    <property type="match status" value="3"/>
</dbReference>
<protein>
    <submittedName>
        <fullName evidence="1 2">Uncharacterized protein</fullName>
    </submittedName>
</protein>
<dbReference type="InterPro" id="IPR001611">
    <property type="entry name" value="Leu-rich_rpt"/>
</dbReference>
<dbReference type="OrthoDB" id="272549at2759"/>
<proteinExistence type="predicted"/>
<dbReference type="Gene3D" id="3.80.10.10">
    <property type="entry name" value="Ribonuclease Inhibitor"/>
    <property type="match status" value="2"/>
</dbReference>
<dbReference type="SUPFAM" id="SSF52047">
    <property type="entry name" value="RNI-like"/>
    <property type="match status" value="1"/>
</dbReference>
<dbReference type="AlphaFoldDB" id="R7TBN8"/>
<feature type="non-terminal residue" evidence="1">
    <location>
        <position position="1"/>
    </location>
</feature>